<name>A0ABV9SYV3_9BACT</name>
<dbReference type="Proteomes" id="UP001595818">
    <property type="component" value="Unassembled WGS sequence"/>
</dbReference>
<gene>
    <name evidence="2" type="ORF">ACFPFU_07780</name>
</gene>
<dbReference type="RefSeq" id="WP_377063174.1">
    <property type="nucleotide sequence ID" value="NZ_JBHSJJ010000003.1"/>
</dbReference>
<reference evidence="3" key="1">
    <citation type="journal article" date="2019" name="Int. J. Syst. Evol. Microbiol.">
        <title>The Global Catalogue of Microorganisms (GCM) 10K type strain sequencing project: providing services to taxonomists for standard genome sequencing and annotation.</title>
        <authorList>
            <consortium name="The Broad Institute Genomics Platform"/>
            <consortium name="The Broad Institute Genome Sequencing Center for Infectious Disease"/>
            <person name="Wu L."/>
            <person name="Ma J."/>
        </authorList>
    </citation>
    <scope>NUCLEOTIDE SEQUENCE [LARGE SCALE GENOMIC DNA]</scope>
    <source>
        <strain evidence="3">CGMCC 4.7466</strain>
    </source>
</reference>
<evidence type="ECO:0000313" key="2">
    <source>
        <dbReference type="EMBL" id="MFC4871582.1"/>
    </source>
</evidence>
<dbReference type="SUPFAM" id="SSF56059">
    <property type="entry name" value="Glutathione synthetase ATP-binding domain-like"/>
    <property type="match status" value="1"/>
</dbReference>
<accession>A0ABV9SYV3</accession>
<dbReference type="Pfam" id="PF14397">
    <property type="entry name" value="ATPgrasp_ST"/>
    <property type="match status" value="1"/>
</dbReference>
<dbReference type="EMBL" id="JBHSJJ010000003">
    <property type="protein sequence ID" value="MFC4871582.1"/>
    <property type="molecule type" value="Genomic_DNA"/>
</dbReference>
<dbReference type="InterPro" id="IPR039523">
    <property type="entry name" value="RimK-rel_E_lig_ATP-grasp"/>
</dbReference>
<keyword evidence="3" id="KW-1185">Reference proteome</keyword>
<protein>
    <submittedName>
        <fullName evidence="2">Sugar-transfer associated ATP-grasp domain-containing protein</fullName>
    </submittedName>
</protein>
<comment type="caution">
    <text evidence="2">The sequence shown here is derived from an EMBL/GenBank/DDBJ whole genome shotgun (WGS) entry which is preliminary data.</text>
</comment>
<feature type="domain" description="Alpha-L-glutamate ligase-related protein ATP-grasp" evidence="1">
    <location>
        <begin position="81"/>
        <end position="331"/>
    </location>
</feature>
<proteinExistence type="predicted"/>
<evidence type="ECO:0000259" key="1">
    <source>
        <dbReference type="Pfam" id="PF14397"/>
    </source>
</evidence>
<evidence type="ECO:0000313" key="3">
    <source>
        <dbReference type="Proteomes" id="UP001595818"/>
    </source>
</evidence>
<sequence>MKLNRILYFGYYLKQLDREKFSRFLNYVHHETGKSRMALLKEITSSVFLYNISLLEYFQFGFYGDNKSERKNWAGTGFMYEYQRLMNPPSSRRILDDKREFYKAYQEFFVHKTLTLDAAEANPELLDEFLHHAIGKLVLKDATGKCGSGVAVVSNRDFDRQSLLSHMHRHRFDLIEEFLVQHPALQELAPTAVNTVRIFTQVNARNEVELLGCRLRIAVDGPVDNMAAGNMAAPIEESTGIINGAAVFSDITRQSCETHPVTGVRIWGFQIPFWQEILTLVERAALKHPQNRSIGWDVVVTENGPGLIEGNHDWCKLVWQLPVNQGLKSILIKHQQELTKR</sequence>
<organism evidence="2 3">
    <name type="scientific">Negadavirga shengliensis</name>
    <dbReference type="NCBI Taxonomy" id="1389218"/>
    <lineage>
        <taxon>Bacteria</taxon>
        <taxon>Pseudomonadati</taxon>
        <taxon>Bacteroidota</taxon>
        <taxon>Cytophagia</taxon>
        <taxon>Cytophagales</taxon>
        <taxon>Cyclobacteriaceae</taxon>
        <taxon>Negadavirga</taxon>
    </lineage>
</organism>